<comment type="similarity">
    <text evidence="1 4">Belongs to the UDP-glycosyltransferase family.</text>
</comment>
<gene>
    <name evidence="6" type="ORF">Din_005617</name>
</gene>
<dbReference type="PANTHER" id="PTHR11926:SF870">
    <property type="entry name" value="UDP-GLYCOSYLTRANSFERASE 75B1"/>
    <property type="match status" value="1"/>
</dbReference>
<name>A0A5B6YXW1_DAVIN</name>
<dbReference type="SUPFAM" id="SSF53756">
    <property type="entry name" value="UDP-Glycosyltransferase/glycogen phosphorylase"/>
    <property type="match status" value="1"/>
</dbReference>
<dbReference type="CDD" id="cd03784">
    <property type="entry name" value="GT1_Gtf-like"/>
    <property type="match status" value="1"/>
</dbReference>
<evidence type="ECO:0000313" key="6">
    <source>
        <dbReference type="EMBL" id="MPA36176.1"/>
    </source>
</evidence>
<dbReference type="PROSITE" id="PS00375">
    <property type="entry name" value="UDPGT"/>
    <property type="match status" value="1"/>
</dbReference>
<reference evidence="6" key="1">
    <citation type="submission" date="2019-08" db="EMBL/GenBank/DDBJ databases">
        <title>Reference gene set and small RNA set construction with multiple tissues from Davidia involucrata Baill.</title>
        <authorList>
            <person name="Yang H."/>
            <person name="Zhou C."/>
            <person name="Li G."/>
            <person name="Wang J."/>
            <person name="Gao P."/>
            <person name="Wang M."/>
            <person name="Wang R."/>
            <person name="Zhao Y."/>
        </authorList>
    </citation>
    <scope>NUCLEOTIDE SEQUENCE</scope>
    <source>
        <tissue evidence="6">Mixed with DoveR01_LX</tissue>
    </source>
</reference>
<evidence type="ECO:0000256" key="1">
    <source>
        <dbReference type="ARBA" id="ARBA00009995"/>
    </source>
</evidence>
<evidence type="ECO:0000256" key="4">
    <source>
        <dbReference type="RuleBase" id="RU003718"/>
    </source>
</evidence>
<protein>
    <recommendedName>
        <fullName evidence="5">Glycosyltransferase</fullName>
        <ecNumber evidence="5">2.4.1.-</ecNumber>
    </recommendedName>
</protein>
<accession>A0A5B6YXW1</accession>
<evidence type="ECO:0000256" key="2">
    <source>
        <dbReference type="ARBA" id="ARBA00022676"/>
    </source>
</evidence>
<dbReference type="Pfam" id="PF00201">
    <property type="entry name" value="UDPGT"/>
    <property type="match status" value="1"/>
</dbReference>
<evidence type="ECO:0000256" key="5">
    <source>
        <dbReference type="RuleBase" id="RU362057"/>
    </source>
</evidence>
<proteinExistence type="inferred from homology"/>
<dbReference type="GO" id="GO:0080043">
    <property type="term" value="F:quercetin 3-O-glucosyltransferase activity"/>
    <property type="evidence" value="ECO:0007669"/>
    <property type="project" value="TreeGrafter"/>
</dbReference>
<dbReference type="EC" id="2.4.1.-" evidence="5"/>
<keyword evidence="2 4" id="KW-0328">Glycosyltransferase</keyword>
<dbReference type="GO" id="GO:0080044">
    <property type="term" value="F:quercetin 7-O-glucosyltransferase activity"/>
    <property type="evidence" value="ECO:0007669"/>
    <property type="project" value="TreeGrafter"/>
</dbReference>
<evidence type="ECO:0000256" key="3">
    <source>
        <dbReference type="ARBA" id="ARBA00022679"/>
    </source>
</evidence>
<dbReference type="AlphaFoldDB" id="A0A5B6YXW1"/>
<organism evidence="6">
    <name type="scientific">Davidia involucrata</name>
    <name type="common">Dove tree</name>
    <dbReference type="NCBI Taxonomy" id="16924"/>
    <lineage>
        <taxon>Eukaryota</taxon>
        <taxon>Viridiplantae</taxon>
        <taxon>Streptophyta</taxon>
        <taxon>Embryophyta</taxon>
        <taxon>Tracheophyta</taxon>
        <taxon>Spermatophyta</taxon>
        <taxon>Magnoliopsida</taxon>
        <taxon>eudicotyledons</taxon>
        <taxon>Gunneridae</taxon>
        <taxon>Pentapetalae</taxon>
        <taxon>asterids</taxon>
        <taxon>Cornales</taxon>
        <taxon>Nyssaceae</taxon>
        <taxon>Davidia</taxon>
    </lineage>
</organism>
<dbReference type="Gene3D" id="3.40.50.2000">
    <property type="entry name" value="Glycogen Phosphorylase B"/>
    <property type="match status" value="2"/>
</dbReference>
<sequence length="437" mass="48799">MVDSHIILLISAGQGTVNPALEFAKHLIRRGVKVTIVTSVFAHRRMTKTAQIPEGLTIAAFSDGYDEWIKIGDDKFEHFLSEFRSRGSRAIAELITASIEEGHPITRLVYTMGQTWAAELARGLHIPSTLFWIQPATVFDIYYSYFNGYGDMIRKSTTTSDPIEIPGLPLLLTSRDLPSFLVPSNSNSYSFVLPLVKEQLEYLLDTETNPPKILVNTFDAIEPAALRAIEKFNLIPIGPLVPPPSLDRKDYVEWLNSKPESSVVYVSFGSIVVLSKQQMEEIARGLLESHWPFMWVIRETEEIGDKQEELEQQGIIVPWCSQVDVLSHPSLGCFVSHCGWNSSLESLVSGVPMVGFPQFTDQMTNAKLIEDVWKTGVRGTPNEEGIVNGDEIKRCIEMVMGGEEFTRNAKKWKASASQAVEEGGSLDMNLKAFVDEL</sequence>
<dbReference type="EMBL" id="GHES01005617">
    <property type="protein sequence ID" value="MPA36176.1"/>
    <property type="molecule type" value="Transcribed_RNA"/>
</dbReference>
<dbReference type="InterPro" id="IPR035595">
    <property type="entry name" value="UDP_glycos_trans_CS"/>
</dbReference>
<dbReference type="PANTHER" id="PTHR11926">
    <property type="entry name" value="GLUCOSYL/GLUCURONOSYL TRANSFERASES"/>
    <property type="match status" value="1"/>
</dbReference>
<keyword evidence="3 4" id="KW-0808">Transferase</keyword>
<dbReference type="InterPro" id="IPR002213">
    <property type="entry name" value="UDP_glucos_trans"/>
</dbReference>
<dbReference type="FunFam" id="3.40.50.2000:FF:000019">
    <property type="entry name" value="Glycosyltransferase"/>
    <property type="match status" value="1"/>
</dbReference>